<proteinExistence type="predicted"/>
<evidence type="ECO:0000313" key="2">
    <source>
        <dbReference type="Proteomes" id="UP001501353"/>
    </source>
</evidence>
<name>A0ABP7TNN3_9BURK</name>
<dbReference type="InterPro" id="IPR006311">
    <property type="entry name" value="TAT_signal"/>
</dbReference>
<dbReference type="RefSeq" id="WP_344764180.1">
    <property type="nucleotide sequence ID" value="NZ_BAAAZE010000012.1"/>
</dbReference>
<dbReference type="Proteomes" id="UP001501353">
    <property type="component" value="Unassembled WGS sequence"/>
</dbReference>
<dbReference type="PANTHER" id="PTHR43737:SF1">
    <property type="entry name" value="DUF1501 DOMAIN-CONTAINING PROTEIN"/>
    <property type="match status" value="1"/>
</dbReference>
<reference evidence="2" key="1">
    <citation type="journal article" date="2019" name="Int. J. Syst. Evol. Microbiol.">
        <title>The Global Catalogue of Microorganisms (GCM) 10K type strain sequencing project: providing services to taxonomists for standard genome sequencing and annotation.</title>
        <authorList>
            <consortium name="The Broad Institute Genomics Platform"/>
            <consortium name="The Broad Institute Genome Sequencing Center for Infectious Disease"/>
            <person name="Wu L."/>
            <person name="Ma J."/>
        </authorList>
    </citation>
    <scope>NUCLEOTIDE SEQUENCE [LARGE SCALE GENOMIC DNA]</scope>
    <source>
        <strain evidence="2">JCM 16673</strain>
    </source>
</reference>
<comment type="caution">
    <text evidence="1">The sequence shown here is derived from an EMBL/GenBank/DDBJ whole genome shotgun (WGS) entry which is preliminary data.</text>
</comment>
<organism evidence="1 2">
    <name type="scientific">Actimicrobium antarcticum</name>
    <dbReference type="NCBI Taxonomy" id="1051899"/>
    <lineage>
        <taxon>Bacteria</taxon>
        <taxon>Pseudomonadati</taxon>
        <taxon>Pseudomonadota</taxon>
        <taxon>Betaproteobacteria</taxon>
        <taxon>Burkholderiales</taxon>
        <taxon>Oxalobacteraceae</taxon>
        <taxon>Actimicrobium</taxon>
    </lineage>
</organism>
<dbReference type="Pfam" id="PF07394">
    <property type="entry name" value="DUF1501"/>
    <property type="match status" value="1"/>
</dbReference>
<dbReference type="PROSITE" id="PS51318">
    <property type="entry name" value="TAT"/>
    <property type="match status" value="1"/>
</dbReference>
<dbReference type="InterPro" id="IPR010869">
    <property type="entry name" value="DUF1501"/>
</dbReference>
<evidence type="ECO:0000313" key="1">
    <source>
        <dbReference type="EMBL" id="GAA4029026.1"/>
    </source>
</evidence>
<gene>
    <name evidence="1" type="ORF">GCM10022212_28950</name>
</gene>
<dbReference type="EMBL" id="BAAAZE010000012">
    <property type="protein sequence ID" value="GAA4029026.1"/>
    <property type="molecule type" value="Genomic_DNA"/>
</dbReference>
<protein>
    <submittedName>
        <fullName evidence="1">DUF1501 domain-containing protein</fullName>
    </submittedName>
</protein>
<accession>A0ABP7TNN3</accession>
<sequence>MQRRDFLQFSAGLGAAFFAPFVAPRMALAAAPSPFRNLLILIELKGGNDGLNMVVPYADPAYYALRPRIAIKRDEVLQLDANTGLHPALQALMPFWQSRELAVVQGVGYPQPNLSHFRSIEIWDTASRADQYLQQGWLTRVFARHPTPSSFSADGVIIGSQELGPLTGGARAVALSSTDQFLSNARLAMPAQVHGNAALDHLMKVETDIVKAADGMKPVQGKIAFATEFPKGAFGDVIKTAAQVVGNGEQTGKPVAVLRLTLGGFDTHQNQAGIQAGLFRQLGDGLVALKSALVELHRWDSTVIATYSEFGRRPKENQSGGTDHGTAAPHFVIGGRVNGGLFGAAPQLARLDDNGNLAHAVDFRTVYASLLKQCWSLEADELAGSGTLDLVRV</sequence>
<dbReference type="PANTHER" id="PTHR43737">
    <property type="entry name" value="BLL7424 PROTEIN"/>
    <property type="match status" value="1"/>
</dbReference>
<keyword evidence="2" id="KW-1185">Reference proteome</keyword>